<evidence type="ECO:0000313" key="4">
    <source>
        <dbReference type="Proteomes" id="UP000186685"/>
    </source>
</evidence>
<name>A0A854C4Y7_9BACT</name>
<evidence type="ECO:0008006" key="5">
    <source>
        <dbReference type="Google" id="ProtNLM"/>
    </source>
</evidence>
<dbReference type="InterPro" id="IPR002516">
    <property type="entry name" value="Glyco_trans_11"/>
</dbReference>
<proteinExistence type="predicted"/>
<dbReference type="PANTHER" id="PTHR11927">
    <property type="entry name" value="GALACTOSIDE 2-L-FUCOSYLTRANSFERASE"/>
    <property type="match status" value="1"/>
</dbReference>
<evidence type="ECO:0000256" key="2">
    <source>
        <dbReference type="ARBA" id="ARBA00022679"/>
    </source>
</evidence>
<comment type="caution">
    <text evidence="3">The sequence shown here is derived from an EMBL/GenBank/DDBJ whole genome shotgun (WGS) entry which is preliminary data.</text>
</comment>
<dbReference type="AlphaFoldDB" id="A0A854C4Y7"/>
<keyword evidence="2" id="KW-0808">Transferase</keyword>
<dbReference type="Gene3D" id="3.40.50.11350">
    <property type="match status" value="1"/>
</dbReference>
<protein>
    <recommendedName>
        <fullName evidence="5">Alpha-1,2-fucosyltransferase</fullName>
    </recommendedName>
</protein>
<dbReference type="Pfam" id="PF01531">
    <property type="entry name" value="Glyco_transf_11"/>
    <property type="match status" value="1"/>
</dbReference>
<organism evidence="3 4">
    <name type="scientific">Phocaeicola plebeius</name>
    <dbReference type="NCBI Taxonomy" id="310297"/>
    <lineage>
        <taxon>Bacteria</taxon>
        <taxon>Pseudomonadati</taxon>
        <taxon>Bacteroidota</taxon>
        <taxon>Bacteroidia</taxon>
        <taxon>Bacteroidales</taxon>
        <taxon>Bacteroidaceae</taxon>
        <taxon>Phocaeicola</taxon>
    </lineage>
</organism>
<gene>
    <name evidence="3" type="ORF">BHV76_01430</name>
</gene>
<keyword evidence="1" id="KW-0328">Glycosyltransferase</keyword>
<dbReference type="PANTHER" id="PTHR11927:SF9">
    <property type="entry name" value="L-FUCOSYLTRANSFERASE"/>
    <property type="match status" value="1"/>
</dbReference>
<dbReference type="CDD" id="cd11301">
    <property type="entry name" value="Fut1_Fut2_like"/>
    <property type="match status" value="1"/>
</dbReference>
<dbReference type="Proteomes" id="UP000186685">
    <property type="component" value="Unassembled WGS sequence"/>
</dbReference>
<dbReference type="RefSeq" id="WP_022052991.1">
    <property type="nucleotide sequence ID" value="NZ_CAWVAH010000002.1"/>
</dbReference>
<accession>A0A854C4Y7</accession>
<reference evidence="3 4" key="1">
    <citation type="journal article" date="2016" name="Nat. Biotechnol.">
        <title>Measurement of bacterial replication rates in microbial communities.</title>
        <authorList>
            <person name="Brown C.T."/>
            <person name="Olm M.R."/>
            <person name="Thomas B.C."/>
            <person name="Banfield J.F."/>
        </authorList>
    </citation>
    <scope>NUCLEOTIDE SEQUENCE [LARGE SCALE GENOMIC DNA]</scope>
    <source>
        <strain evidence="3">45_130</strain>
    </source>
</reference>
<dbReference type="GO" id="GO:0008107">
    <property type="term" value="F:galactoside 2-alpha-L-fucosyltransferase activity"/>
    <property type="evidence" value="ECO:0007669"/>
    <property type="project" value="InterPro"/>
</dbReference>
<dbReference type="GO" id="GO:0005975">
    <property type="term" value="P:carbohydrate metabolic process"/>
    <property type="evidence" value="ECO:0007669"/>
    <property type="project" value="InterPro"/>
</dbReference>
<sequence length="289" mass="33745">MDLVTLSGGLGNQMFQFAFYWALKKRGKKVFLYKNKLAAKEHNGYELQTLFGVEEKCVDGLWMTRLLGCPLLGKILKHILFPHKIRERVLYNYSIYLPLFERNGLHWVGYWQSEKYFQDVADDIRRIFCFDHLSLNPATSAALKCMSEQVAVSVHIRRGDYYLPCNVATYGGLCTVEYYENAIRYVKERYPQAVFYVFSDDLDWVRENIPSAGKMVFVDWNRGKDSWQDMFLMSKCHHNILANSSFSWWGAWLNTHPEKLVIAPERWANCPAPDALPDGWVRIEGVSRR</sequence>
<dbReference type="EMBL" id="MNQR01000006">
    <property type="protein sequence ID" value="OKZ12586.1"/>
    <property type="molecule type" value="Genomic_DNA"/>
</dbReference>
<evidence type="ECO:0000256" key="1">
    <source>
        <dbReference type="ARBA" id="ARBA00022676"/>
    </source>
</evidence>
<evidence type="ECO:0000313" key="3">
    <source>
        <dbReference type="EMBL" id="OKZ12586.1"/>
    </source>
</evidence>
<dbReference type="GO" id="GO:0016020">
    <property type="term" value="C:membrane"/>
    <property type="evidence" value="ECO:0007669"/>
    <property type="project" value="InterPro"/>
</dbReference>